<dbReference type="Gene3D" id="3.60.10.10">
    <property type="entry name" value="Endonuclease/exonuclease/phosphatase"/>
    <property type="match status" value="1"/>
</dbReference>
<accession>A0A9W8LPK9</accession>
<keyword evidence="3" id="KW-1185">Reference proteome</keyword>
<evidence type="ECO:0000313" key="3">
    <source>
        <dbReference type="Proteomes" id="UP001140094"/>
    </source>
</evidence>
<dbReference type="AlphaFoldDB" id="A0A9W8LPK9"/>
<gene>
    <name evidence="2" type="ORF">H4R20_006706</name>
</gene>
<dbReference type="InterPro" id="IPR036691">
    <property type="entry name" value="Endo/exonu/phosph_ase_sf"/>
</dbReference>
<reference evidence="2" key="1">
    <citation type="submission" date="2022-07" db="EMBL/GenBank/DDBJ databases">
        <title>Phylogenomic reconstructions and comparative analyses of Kickxellomycotina fungi.</title>
        <authorList>
            <person name="Reynolds N.K."/>
            <person name="Stajich J.E."/>
            <person name="Barry K."/>
            <person name="Grigoriev I.V."/>
            <person name="Crous P."/>
            <person name="Smith M.E."/>
        </authorList>
    </citation>
    <scope>NUCLEOTIDE SEQUENCE</scope>
    <source>
        <strain evidence="2">NRRL 1565</strain>
    </source>
</reference>
<sequence>LLVHNVDSLQRNIGLIRADEAYTNSDILLFVETQAFEGPEVAVPGFALAAHSFLRTPLRGSGAACFLRSDMCSSITAQISESVTAGNGRISIAGVVLRGQAIIVGVYISPQCSMTGALDLLRQVLVEHSEAEVVIIAGDFNARFGHINDNSTAASASNIHRAQEVYEFMDRFELAHQLPTNIPTTMHGTTIDTILANIPFSSSGRYFCPSPSVHFPLWGQFALPL</sequence>
<feature type="non-terminal residue" evidence="2">
    <location>
        <position position="1"/>
    </location>
</feature>
<dbReference type="GO" id="GO:0003824">
    <property type="term" value="F:catalytic activity"/>
    <property type="evidence" value="ECO:0007669"/>
    <property type="project" value="InterPro"/>
</dbReference>
<dbReference type="Proteomes" id="UP001140094">
    <property type="component" value="Unassembled WGS sequence"/>
</dbReference>
<dbReference type="EMBL" id="JANBUO010003095">
    <property type="protein sequence ID" value="KAJ2792932.1"/>
    <property type="molecule type" value="Genomic_DNA"/>
</dbReference>
<dbReference type="SUPFAM" id="SSF56219">
    <property type="entry name" value="DNase I-like"/>
    <property type="match status" value="1"/>
</dbReference>
<feature type="non-terminal residue" evidence="2">
    <location>
        <position position="225"/>
    </location>
</feature>
<protein>
    <recommendedName>
        <fullName evidence="1">Endonuclease/exonuclease/phosphatase domain-containing protein</fullName>
    </recommendedName>
</protein>
<evidence type="ECO:0000259" key="1">
    <source>
        <dbReference type="Pfam" id="PF14529"/>
    </source>
</evidence>
<dbReference type="OrthoDB" id="10483542at2759"/>
<proteinExistence type="predicted"/>
<feature type="domain" description="Endonuclease/exonuclease/phosphatase" evidence="1">
    <location>
        <begin position="103"/>
        <end position="201"/>
    </location>
</feature>
<comment type="caution">
    <text evidence="2">The sequence shown here is derived from an EMBL/GenBank/DDBJ whole genome shotgun (WGS) entry which is preliminary data.</text>
</comment>
<name>A0A9W8LPK9_9FUNG</name>
<organism evidence="2 3">
    <name type="scientific">Coemansia guatemalensis</name>
    <dbReference type="NCBI Taxonomy" id="2761395"/>
    <lineage>
        <taxon>Eukaryota</taxon>
        <taxon>Fungi</taxon>
        <taxon>Fungi incertae sedis</taxon>
        <taxon>Zoopagomycota</taxon>
        <taxon>Kickxellomycotina</taxon>
        <taxon>Kickxellomycetes</taxon>
        <taxon>Kickxellales</taxon>
        <taxon>Kickxellaceae</taxon>
        <taxon>Coemansia</taxon>
    </lineage>
</organism>
<evidence type="ECO:0000313" key="2">
    <source>
        <dbReference type="EMBL" id="KAJ2792932.1"/>
    </source>
</evidence>
<dbReference type="Pfam" id="PF14529">
    <property type="entry name" value="Exo_endo_phos_2"/>
    <property type="match status" value="1"/>
</dbReference>
<dbReference type="InterPro" id="IPR005135">
    <property type="entry name" value="Endo/exonuclease/phosphatase"/>
</dbReference>